<organism evidence="1 2">
    <name type="scientific">Piscirickettsia litoralis</name>
    <dbReference type="NCBI Taxonomy" id="1891921"/>
    <lineage>
        <taxon>Bacteria</taxon>
        <taxon>Pseudomonadati</taxon>
        <taxon>Pseudomonadota</taxon>
        <taxon>Gammaproteobacteria</taxon>
        <taxon>Thiotrichales</taxon>
        <taxon>Piscirickettsiaceae</taxon>
        <taxon>Piscirickettsia</taxon>
    </lineage>
</organism>
<sequence>MPLTNQQIEIKLKNWGDCVQRYADSVGWPQSIFMSICKYGGMRVHGGYIAGMPYLNLEDQEAEQINSNVACLFTSGPEDAQIARVLVLEYCAEGSTERKRQDNNIKKASWFKYKSQGVLYLKGCLSRPINF</sequence>
<dbReference type="Proteomes" id="UP000094329">
    <property type="component" value="Unassembled WGS sequence"/>
</dbReference>
<keyword evidence="2" id="KW-1185">Reference proteome</keyword>
<name>A0ABX2ZWM4_9GAMM</name>
<proteinExistence type="predicted"/>
<comment type="caution">
    <text evidence="1">The sequence shown here is derived from an EMBL/GenBank/DDBJ whole genome shotgun (WGS) entry which is preliminary data.</text>
</comment>
<reference evidence="1 2" key="1">
    <citation type="submission" date="2016-08" db="EMBL/GenBank/DDBJ databases">
        <title>Draft genome sequence of Candidatus Piscirickettsia litoralis, from seawater.</title>
        <authorList>
            <person name="Wan X."/>
            <person name="Lee A.J."/>
            <person name="Hou S."/>
            <person name="Donachie S.P."/>
        </authorList>
    </citation>
    <scope>NUCLEOTIDE SEQUENCE [LARGE SCALE GENOMIC DNA]</scope>
    <source>
        <strain evidence="1 2">Y2</strain>
    </source>
</reference>
<gene>
    <name evidence="1" type="ORF">BGC07_18455</name>
</gene>
<accession>A0ABX2ZWM4</accession>
<dbReference type="EMBL" id="MDTU01000008">
    <property type="protein sequence ID" value="ODN41014.1"/>
    <property type="molecule type" value="Genomic_DNA"/>
</dbReference>
<evidence type="ECO:0000313" key="1">
    <source>
        <dbReference type="EMBL" id="ODN41014.1"/>
    </source>
</evidence>
<dbReference type="RefSeq" id="WP_069314526.1">
    <property type="nucleotide sequence ID" value="NZ_MDTU01000008.1"/>
</dbReference>
<evidence type="ECO:0000313" key="2">
    <source>
        <dbReference type="Proteomes" id="UP000094329"/>
    </source>
</evidence>
<protein>
    <submittedName>
        <fullName evidence="1">Uncharacterized protein</fullName>
    </submittedName>
</protein>